<dbReference type="Pfam" id="PF01638">
    <property type="entry name" value="HxlR"/>
    <property type="match status" value="2"/>
</dbReference>
<dbReference type="KEGG" id="palw:PSAL_027670"/>
<protein>
    <recommendedName>
        <fullName evidence="4">HTH hxlR-type domain-containing protein</fullName>
    </recommendedName>
</protein>
<dbReference type="RefSeq" id="WP_119839509.1">
    <property type="nucleotide sequence ID" value="NZ_CP060436.1"/>
</dbReference>
<evidence type="ECO:0000313" key="5">
    <source>
        <dbReference type="EMBL" id="QPM91514.1"/>
    </source>
</evidence>
<evidence type="ECO:0000256" key="1">
    <source>
        <dbReference type="ARBA" id="ARBA00023015"/>
    </source>
</evidence>
<evidence type="ECO:0000256" key="2">
    <source>
        <dbReference type="ARBA" id="ARBA00023125"/>
    </source>
</evidence>
<dbReference type="Gene3D" id="1.10.10.10">
    <property type="entry name" value="Winged helix-like DNA-binding domain superfamily/Winged helix DNA-binding domain"/>
    <property type="match status" value="2"/>
</dbReference>
<proteinExistence type="predicted"/>
<accession>A0A418SFN7</accession>
<dbReference type="AlphaFoldDB" id="A0A418SFN7"/>
<dbReference type="PANTHER" id="PTHR33204:SF18">
    <property type="entry name" value="TRANSCRIPTIONAL REGULATORY PROTEIN"/>
    <property type="match status" value="1"/>
</dbReference>
<dbReference type="SUPFAM" id="SSF46785">
    <property type="entry name" value="Winged helix' DNA-binding domain"/>
    <property type="match status" value="2"/>
</dbReference>
<reference evidence="5 6" key="1">
    <citation type="submission" date="2020-08" db="EMBL/GenBank/DDBJ databases">
        <title>Genome sequence of Rhodobacteraceae bacterium Lw-13e.</title>
        <authorList>
            <person name="Poehlein A."/>
            <person name="Wolter L."/>
            <person name="Daniel R."/>
            <person name="Brinkhoff T."/>
        </authorList>
    </citation>
    <scope>NUCLEOTIDE SEQUENCE [LARGE SCALE GENOMIC DNA]</scope>
    <source>
        <strain evidence="5 6">Lw-13e</strain>
    </source>
</reference>
<dbReference type="GO" id="GO:0003677">
    <property type="term" value="F:DNA binding"/>
    <property type="evidence" value="ECO:0007669"/>
    <property type="project" value="UniProtKB-KW"/>
</dbReference>
<dbReference type="InterPro" id="IPR002577">
    <property type="entry name" value="HTH_HxlR"/>
</dbReference>
<evidence type="ECO:0000259" key="4">
    <source>
        <dbReference type="Pfam" id="PF01638"/>
    </source>
</evidence>
<keyword evidence="6" id="KW-1185">Reference proteome</keyword>
<dbReference type="Proteomes" id="UP000283786">
    <property type="component" value="Chromosome"/>
</dbReference>
<name>A0A418SFN7_9RHOB</name>
<dbReference type="EMBL" id="CP060436">
    <property type="protein sequence ID" value="QPM91514.1"/>
    <property type="molecule type" value="Genomic_DNA"/>
</dbReference>
<evidence type="ECO:0000313" key="6">
    <source>
        <dbReference type="Proteomes" id="UP000283786"/>
    </source>
</evidence>
<evidence type="ECO:0000256" key="3">
    <source>
        <dbReference type="ARBA" id="ARBA00023163"/>
    </source>
</evidence>
<dbReference type="InterPro" id="IPR036390">
    <property type="entry name" value="WH_DNA-bd_sf"/>
</dbReference>
<keyword evidence="2" id="KW-0238">DNA-binding</keyword>
<dbReference type="InterPro" id="IPR036388">
    <property type="entry name" value="WH-like_DNA-bd_sf"/>
</dbReference>
<dbReference type="PANTHER" id="PTHR33204">
    <property type="entry name" value="TRANSCRIPTIONAL REGULATOR, MARR FAMILY"/>
    <property type="match status" value="1"/>
</dbReference>
<keyword evidence="1" id="KW-0805">Transcription regulation</keyword>
<sequence length="204" mass="21773">MDIDTLVRITSRAWSLNILASLDAGVPGRQAALLAATGASRTAFAQSLGHLVELGLLERNPGHGHPLRPEFRLTPKGIEMAAIAGQILKVGSKAARANGADEEDIGKDPSGEETASRILLRRAWTVPILVVCQTPRHFGEIRGALAPISDRALSQSLKQLHAHRWLKRTTDPQMFPPRPLYRADNAGLGIGAAPGAIIDQAANP</sequence>
<keyword evidence="3" id="KW-0804">Transcription</keyword>
<organism evidence="5 6">
    <name type="scientific">Pseudooceanicola algae</name>
    <dbReference type="NCBI Taxonomy" id="1537215"/>
    <lineage>
        <taxon>Bacteria</taxon>
        <taxon>Pseudomonadati</taxon>
        <taxon>Pseudomonadota</taxon>
        <taxon>Alphaproteobacteria</taxon>
        <taxon>Rhodobacterales</taxon>
        <taxon>Paracoccaceae</taxon>
        <taxon>Pseudooceanicola</taxon>
    </lineage>
</organism>
<feature type="domain" description="HTH hxlR-type" evidence="4">
    <location>
        <begin position="12"/>
        <end position="94"/>
    </location>
</feature>
<feature type="domain" description="HTH hxlR-type" evidence="4">
    <location>
        <begin position="122"/>
        <end position="188"/>
    </location>
</feature>
<dbReference type="OrthoDB" id="7351781at2"/>
<gene>
    <name evidence="5" type="ORF">PSAL_027670</name>
</gene>